<gene>
    <name evidence="1" type="ORF">BJ138DRAFT_1146532</name>
</gene>
<dbReference type="Proteomes" id="UP000790377">
    <property type="component" value="Unassembled WGS sequence"/>
</dbReference>
<comment type="caution">
    <text evidence="1">The sequence shown here is derived from an EMBL/GenBank/DDBJ whole genome shotgun (WGS) entry which is preliminary data.</text>
</comment>
<accession>A0ACB8AL37</accession>
<keyword evidence="2" id="KW-1185">Reference proteome</keyword>
<reference evidence="1" key="1">
    <citation type="journal article" date="2021" name="New Phytol.">
        <title>Evolutionary innovations through gain and loss of genes in the ectomycorrhizal Boletales.</title>
        <authorList>
            <person name="Wu G."/>
            <person name="Miyauchi S."/>
            <person name="Morin E."/>
            <person name="Kuo A."/>
            <person name="Drula E."/>
            <person name="Varga T."/>
            <person name="Kohler A."/>
            <person name="Feng B."/>
            <person name="Cao Y."/>
            <person name="Lipzen A."/>
            <person name="Daum C."/>
            <person name="Hundley H."/>
            <person name="Pangilinan J."/>
            <person name="Johnson J."/>
            <person name="Barry K."/>
            <person name="LaButti K."/>
            <person name="Ng V."/>
            <person name="Ahrendt S."/>
            <person name="Min B."/>
            <person name="Choi I.G."/>
            <person name="Park H."/>
            <person name="Plett J.M."/>
            <person name="Magnuson J."/>
            <person name="Spatafora J.W."/>
            <person name="Nagy L.G."/>
            <person name="Henrissat B."/>
            <person name="Grigoriev I.V."/>
            <person name="Yang Z.L."/>
            <person name="Xu J."/>
            <person name="Martin F.M."/>
        </authorList>
    </citation>
    <scope>NUCLEOTIDE SEQUENCE</scope>
    <source>
        <strain evidence="1">ATCC 28755</strain>
    </source>
</reference>
<protein>
    <submittedName>
        <fullName evidence="1">Uncharacterized protein</fullName>
    </submittedName>
</protein>
<proteinExistence type="predicted"/>
<organism evidence="1 2">
    <name type="scientific">Hygrophoropsis aurantiaca</name>
    <dbReference type="NCBI Taxonomy" id="72124"/>
    <lineage>
        <taxon>Eukaryota</taxon>
        <taxon>Fungi</taxon>
        <taxon>Dikarya</taxon>
        <taxon>Basidiomycota</taxon>
        <taxon>Agaricomycotina</taxon>
        <taxon>Agaricomycetes</taxon>
        <taxon>Agaricomycetidae</taxon>
        <taxon>Boletales</taxon>
        <taxon>Coniophorineae</taxon>
        <taxon>Hygrophoropsidaceae</taxon>
        <taxon>Hygrophoropsis</taxon>
    </lineage>
</organism>
<evidence type="ECO:0000313" key="2">
    <source>
        <dbReference type="Proteomes" id="UP000790377"/>
    </source>
</evidence>
<dbReference type="EMBL" id="MU267634">
    <property type="protein sequence ID" value="KAH7913277.1"/>
    <property type="molecule type" value="Genomic_DNA"/>
</dbReference>
<name>A0ACB8AL37_9AGAM</name>
<evidence type="ECO:0000313" key="1">
    <source>
        <dbReference type="EMBL" id="KAH7913277.1"/>
    </source>
</evidence>
<sequence>MANGPPPSQAGPSHSSSFVPPPPTTANTSDPTSTQRAPPYYAPVQINAQSQPAGSVQYTQTQAQAGQNTTQGYYAMNYPPGTWQNWQVTGYPYASGNTPYQQQHPYSQVPYAQYQSQQYAVQYQPQAKQRPKLPQAPPPKARTPSPSPPPQEFHRHWDDVIKAFLKNVGLTQALRGFEDDMIVMNSEWERRKVPGAIGDLMKDLLNLGKSENGEEIQERPLEERKLDYVRIKGGEPRSQTSVVKSISAFLARNRARNDASNRTEFLESRAQKRQRLQIDDDSTDPIPSCARTDAKPLDRDVQMKYDIAKNEDGPLRRTMKGMDEDSQPQARPSISEDSLSEEQPAVDERVKHIEAHLAVHYVPGPPRTLIDRLKFLEDHIVHLEKEYPPWAALHFNQPNRSWPSPPRPTPIIIPSHMTSKALPDDTSIPGSNANLGGPDEPVKGKNKNKSSLHRAVVEKLEVQKAMADLASRSKIT</sequence>